<organism evidence="3 4">
    <name type="scientific">Cryomyces antarcticus</name>
    <dbReference type="NCBI Taxonomy" id="329879"/>
    <lineage>
        <taxon>Eukaryota</taxon>
        <taxon>Fungi</taxon>
        <taxon>Dikarya</taxon>
        <taxon>Ascomycota</taxon>
        <taxon>Pezizomycotina</taxon>
        <taxon>Dothideomycetes</taxon>
        <taxon>Dothideomycetes incertae sedis</taxon>
        <taxon>Cryomyces</taxon>
    </lineage>
</organism>
<dbReference type="Proteomes" id="UP001357485">
    <property type="component" value="Unassembled WGS sequence"/>
</dbReference>
<evidence type="ECO:0000259" key="2">
    <source>
        <dbReference type="Pfam" id="PF24625"/>
    </source>
</evidence>
<dbReference type="Pfam" id="PF24625">
    <property type="entry name" value="DUF7626"/>
    <property type="match status" value="1"/>
</dbReference>
<keyword evidence="4" id="KW-1185">Reference proteome</keyword>
<feature type="region of interest" description="Disordered" evidence="1">
    <location>
        <begin position="233"/>
        <end position="258"/>
    </location>
</feature>
<dbReference type="InterPro" id="IPR056043">
    <property type="entry name" value="DUF7626"/>
</dbReference>
<feature type="non-terminal residue" evidence="3">
    <location>
        <position position="258"/>
    </location>
</feature>
<name>A0ABR0LWL0_9PEZI</name>
<protein>
    <recommendedName>
        <fullName evidence="2">DUF7626 domain-containing protein</fullName>
    </recommendedName>
</protein>
<evidence type="ECO:0000313" key="4">
    <source>
        <dbReference type="Proteomes" id="UP001357485"/>
    </source>
</evidence>
<feature type="region of interest" description="Disordered" evidence="1">
    <location>
        <begin position="17"/>
        <end position="95"/>
    </location>
</feature>
<feature type="compositionally biased region" description="Acidic residues" evidence="1">
    <location>
        <begin position="41"/>
        <end position="55"/>
    </location>
</feature>
<sequence>MANNIIDNLGFGGGLFFEDDEPNAGPVPNDTHIPGATIAADSDEEDWGDIDSDDDGPGRKSLTNPIKRRVEKNGKRDHSADSNGPVARKKLKVKGGRAAVPKKVVADMDTDDEIIVTMKQNRCVDAEIAERLINEGRTRYDVKTIASRWQRLRRVLAERQDELLDDDLTDWHMGEDDALEQAYKDADDMLNVELAKVYDRRWRFVAMYLRRKISTSKYSARACKERFEALQNGTASCPPELDENPEARRAERDAKLAE</sequence>
<feature type="compositionally biased region" description="Basic and acidic residues" evidence="1">
    <location>
        <begin position="245"/>
        <end position="258"/>
    </location>
</feature>
<evidence type="ECO:0000256" key="1">
    <source>
        <dbReference type="SAM" id="MobiDB-lite"/>
    </source>
</evidence>
<comment type="caution">
    <text evidence="3">The sequence shown here is derived from an EMBL/GenBank/DDBJ whole genome shotgun (WGS) entry which is preliminary data.</text>
</comment>
<accession>A0ABR0LWL0</accession>
<feature type="domain" description="DUF7626" evidence="2">
    <location>
        <begin position="107"/>
        <end position="161"/>
    </location>
</feature>
<evidence type="ECO:0000313" key="3">
    <source>
        <dbReference type="EMBL" id="KAK5251656.1"/>
    </source>
</evidence>
<feature type="compositionally biased region" description="Basic and acidic residues" evidence="1">
    <location>
        <begin position="71"/>
        <end position="80"/>
    </location>
</feature>
<gene>
    <name evidence="3" type="ORF">LTR16_005650</name>
</gene>
<proteinExistence type="predicted"/>
<reference evidence="3 4" key="1">
    <citation type="submission" date="2023-08" db="EMBL/GenBank/DDBJ databases">
        <title>Black Yeasts Isolated from many extreme environments.</title>
        <authorList>
            <person name="Coleine C."/>
            <person name="Stajich J.E."/>
            <person name="Selbmann L."/>
        </authorList>
    </citation>
    <scope>NUCLEOTIDE SEQUENCE [LARGE SCALE GENOMIC DNA]</scope>
    <source>
        <strain evidence="3 4">CCFEE 536</strain>
    </source>
</reference>
<dbReference type="EMBL" id="JAVRRA010009145">
    <property type="protein sequence ID" value="KAK5251656.1"/>
    <property type="molecule type" value="Genomic_DNA"/>
</dbReference>